<dbReference type="Pfam" id="PF04811">
    <property type="entry name" value="Sec23_trunk"/>
    <property type="match status" value="1"/>
</dbReference>
<dbReference type="Gene3D" id="1.20.120.730">
    <property type="entry name" value="Sec23/Sec24 helical domain"/>
    <property type="match status" value="1"/>
</dbReference>
<proteinExistence type="predicted"/>
<evidence type="ECO:0000259" key="3">
    <source>
        <dbReference type="Pfam" id="PF04811"/>
    </source>
</evidence>
<dbReference type="InterPro" id="IPR050550">
    <property type="entry name" value="SEC23_SEC24_subfamily"/>
</dbReference>
<evidence type="ECO:0000313" key="7">
    <source>
        <dbReference type="Proteomes" id="UP001465976"/>
    </source>
</evidence>
<dbReference type="InterPro" id="IPR029006">
    <property type="entry name" value="ADF-H/Gelsolin-like_dom_sf"/>
</dbReference>
<dbReference type="InterPro" id="IPR007123">
    <property type="entry name" value="Gelsolin-like_dom"/>
</dbReference>
<feature type="region of interest" description="Disordered" evidence="1">
    <location>
        <begin position="1"/>
        <end position="28"/>
    </location>
</feature>
<dbReference type="InterPro" id="IPR036174">
    <property type="entry name" value="Znf_Sec23_Sec24_sf"/>
</dbReference>
<feature type="domain" description="Sec23/Sec24 helical" evidence="4">
    <location>
        <begin position="509"/>
        <end position="609"/>
    </location>
</feature>
<dbReference type="SUPFAM" id="SSF81995">
    <property type="entry name" value="beta-sandwich domain of Sec23/24"/>
    <property type="match status" value="1"/>
</dbReference>
<dbReference type="SUPFAM" id="SSF82754">
    <property type="entry name" value="C-terminal, gelsolin-like domain of Sec23/24"/>
    <property type="match status" value="1"/>
</dbReference>
<dbReference type="Pfam" id="PF08033">
    <property type="entry name" value="Sec23_BS"/>
    <property type="match status" value="1"/>
</dbReference>
<accession>A0ABR3FMK1</accession>
<dbReference type="SUPFAM" id="SSF81811">
    <property type="entry name" value="Helical domain of Sec23/24"/>
    <property type="match status" value="1"/>
</dbReference>
<dbReference type="Pfam" id="PF04815">
    <property type="entry name" value="Sec23_helical"/>
    <property type="match status" value="1"/>
</dbReference>
<organism evidence="6 7">
    <name type="scientific">Marasmius crinis-equi</name>
    <dbReference type="NCBI Taxonomy" id="585013"/>
    <lineage>
        <taxon>Eukaryota</taxon>
        <taxon>Fungi</taxon>
        <taxon>Dikarya</taxon>
        <taxon>Basidiomycota</taxon>
        <taxon>Agaricomycotina</taxon>
        <taxon>Agaricomycetes</taxon>
        <taxon>Agaricomycetidae</taxon>
        <taxon>Agaricales</taxon>
        <taxon>Marasmiineae</taxon>
        <taxon>Marasmiaceae</taxon>
        <taxon>Marasmius</taxon>
    </lineage>
</organism>
<dbReference type="Proteomes" id="UP001465976">
    <property type="component" value="Unassembled WGS sequence"/>
</dbReference>
<dbReference type="InterPro" id="IPR012990">
    <property type="entry name" value="Beta-sandwich_Sec23_24"/>
</dbReference>
<evidence type="ECO:0000259" key="5">
    <source>
        <dbReference type="Pfam" id="PF08033"/>
    </source>
</evidence>
<dbReference type="Gene3D" id="3.40.50.410">
    <property type="entry name" value="von Willebrand factor, type A domain"/>
    <property type="match status" value="1"/>
</dbReference>
<name>A0ABR3FMK1_9AGAR</name>
<dbReference type="InterPro" id="IPR006900">
    <property type="entry name" value="Sec23/24_helical_dom"/>
</dbReference>
<dbReference type="PANTHER" id="PTHR13803">
    <property type="entry name" value="SEC24-RELATED PROTEIN"/>
    <property type="match status" value="1"/>
</dbReference>
<dbReference type="SUPFAM" id="SSF53300">
    <property type="entry name" value="vWA-like"/>
    <property type="match status" value="1"/>
</dbReference>
<dbReference type="SUPFAM" id="SSF82919">
    <property type="entry name" value="Zn-finger domain of Sec23/24"/>
    <property type="match status" value="1"/>
</dbReference>
<sequence>MSYPNPHHIPQPPHTAGKGYQGLRPRIDPSQVPSAVEAIESDREQWDNQSFPTLPGKQVPLSTSNFLAIDQAIVQPFADLNAREDPIPVVETGAAGPARCEGCRAYVNPWFSPEYFSHLDGNGTRFDLLQRPELCKGTVDFGVSEAEEYWAANPTPAITPSYFSPFPPAVGPRQPSKLDYVFAFDVSYEACQSGFLASACRALQLALYGGGTTTVTEPSLPAGSRVAIMTFDGALHFYDLKADAVPMIVVSDLEEVFLPMHDGMFVDPWESRNSVSSLLEAIPTRFAEQPMTVSAMGSALRGGLAALAGRGGHIVVFQATIPTVGIGALKGQPNEQEHYDTDKERLLYSPRDESWKEVAEECASEGIGVTMFLGMSQYIDVGTLGAVSSITGGEIYFHPRFDINRDGAILDTQLQRLLRRLTGFNCTALVSEYYGNFYETVRGVEFGVLDADKAFVVSLRHAGKLSPREYAYLQCAILYTSVDGQRRVRVLNLAMQVVELAGNVFQYADIDATITYAARKAISSMSSRKMALIRDELSESCASILLGYRNQCAAATRATQLIIPEGFKSLPVYTLALLKSKPLKARAMSSDVKNYYAHRLMHMGVRNTLEHLYPPLIALHDLDDKIALPDPDTGTISLPAVMRATHTLMVSNGMYLIDNGELTILWIGSSASPQLLIDLFGTDDLFTLDPHMTALPAVETLFSTQVRNIITHRTLRRGGRQTRFHLCRQNLDAAEIEFSDMLVEDQNNGTMSYLDYLTVTYKQISHVLTEGGSLGSLGTPMRSPW</sequence>
<comment type="caution">
    <text evidence="6">The sequence shown here is derived from an EMBL/GenBank/DDBJ whole genome shotgun (WGS) entry which is preliminary data.</text>
</comment>
<dbReference type="EMBL" id="JBAHYK010000210">
    <property type="protein sequence ID" value="KAL0576643.1"/>
    <property type="molecule type" value="Genomic_DNA"/>
</dbReference>
<evidence type="ECO:0000313" key="6">
    <source>
        <dbReference type="EMBL" id="KAL0576643.1"/>
    </source>
</evidence>
<evidence type="ECO:0000259" key="2">
    <source>
        <dbReference type="Pfam" id="PF00626"/>
    </source>
</evidence>
<feature type="domain" description="Gelsolin-like" evidence="2">
    <location>
        <begin position="638"/>
        <end position="706"/>
    </location>
</feature>
<dbReference type="PANTHER" id="PTHR13803:SF4">
    <property type="entry name" value="SECRETORY 24CD, ISOFORM C"/>
    <property type="match status" value="1"/>
</dbReference>
<dbReference type="InterPro" id="IPR036175">
    <property type="entry name" value="Sec23/24_helical_dom_sf"/>
</dbReference>
<dbReference type="Pfam" id="PF00626">
    <property type="entry name" value="Gelsolin"/>
    <property type="match status" value="1"/>
</dbReference>
<feature type="domain" description="Sec23/Sec24 trunk" evidence="3">
    <location>
        <begin position="176"/>
        <end position="417"/>
    </location>
</feature>
<dbReference type="Gene3D" id="2.60.40.1670">
    <property type="entry name" value="beta-sandwich domain of Sec23/24"/>
    <property type="match status" value="1"/>
</dbReference>
<dbReference type="Gene3D" id="3.40.20.10">
    <property type="entry name" value="Severin"/>
    <property type="match status" value="1"/>
</dbReference>
<feature type="domain" description="Sec23/Sec24 beta-sandwich" evidence="5">
    <location>
        <begin position="430"/>
        <end position="498"/>
    </location>
</feature>
<gene>
    <name evidence="6" type="primary">SFB3</name>
    <name evidence="6" type="ORF">V5O48_005343</name>
</gene>
<dbReference type="InterPro" id="IPR036465">
    <property type="entry name" value="vWFA_dom_sf"/>
</dbReference>
<evidence type="ECO:0000256" key="1">
    <source>
        <dbReference type="SAM" id="MobiDB-lite"/>
    </source>
</evidence>
<dbReference type="Gene3D" id="2.30.30.380">
    <property type="entry name" value="Zn-finger domain of Sec23/24"/>
    <property type="match status" value="1"/>
</dbReference>
<dbReference type="InterPro" id="IPR006896">
    <property type="entry name" value="Sec23/24_trunk_dom"/>
</dbReference>
<dbReference type="InterPro" id="IPR036180">
    <property type="entry name" value="Gelsolin-like_dom_sf"/>
</dbReference>
<keyword evidence="7" id="KW-1185">Reference proteome</keyword>
<evidence type="ECO:0000259" key="4">
    <source>
        <dbReference type="Pfam" id="PF04815"/>
    </source>
</evidence>
<protein>
    <submittedName>
        <fullName evidence="6">COPII coat Sec23p-Sfb3p heterodimer component</fullName>
    </submittedName>
</protein>
<reference evidence="6 7" key="1">
    <citation type="submission" date="2024-02" db="EMBL/GenBank/DDBJ databases">
        <title>A draft genome for the cacao thread blight pathogen Marasmius crinis-equi.</title>
        <authorList>
            <person name="Cohen S.P."/>
            <person name="Baruah I.K."/>
            <person name="Amoako-Attah I."/>
            <person name="Bukari Y."/>
            <person name="Meinhardt L.W."/>
            <person name="Bailey B.A."/>
        </authorList>
    </citation>
    <scope>NUCLEOTIDE SEQUENCE [LARGE SCALE GENOMIC DNA]</scope>
    <source>
        <strain evidence="6 7">GH-76</strain>
    </source>
</reference>